<keyword evidence="3" id="KW-1185">Reference proteome</keyword>
<evidence type="ECO:0000313" key="2">
    <source>
        <dbReference type="EMBL" id="GGZ28170.1"/>
    </source>
</evidence>
<accession>A0A918UR38</accession>
<dbReference type="AlphaFoldDB" id="A0A918UR38"/>
<comment type="caution">
    <text evidence="2">The sequence shown here is derived from an EMBL/GenBank/DDBJ whole genome shotgun (WGS) entry which is preliminary data.</text>
</comment>
<gene>
    <name evidence="2" type="ORF">GCM10007049_21370</name>
</gene>
<evidence type="ECO:0008006" key="4">
    <source>
        <dbReference type="Google" id="ProtNLM"/>
    </source>
</evidence>
<reference evidence="2" key="2">
    <citation type="submission" date="2020-09" db="EMBL/GenBank/DDBJ databases">
        <authorList>
            <person name="Sun Q."/>
            <person name="Kim S."/>
        </authorList>
    </citation>
    <scope>NUCLEOTIDE SEQUENCE</scope>
    <source>
        <strain evidence="2">KCTC 12368</strain>
    </source>
</reference>
<keyword evidence="1" id="KW-0732">Signal</keyword>
<protein>
    <recommendedName>
        <fullName evidence="4">Outer membrane protein beta-barrel family protein</fullName>
    </recommendedName>
</protein>
<organism evidence="2 3">
    <name type="scientific">Echinicola pacifica</name>
    <dbReference type="NCBI Taxonomy" id="346377"/>
    <lineage>
        <taxon>Bacteria</taxon>
        <taxon>Pseudomonadati</taxon>
        <taxon>Bacteroidota</taxon>
        <taxon>Cytophagia</taxon>
        <taxon>Cytophagales</taxon>
        <taxon>Cyclobacteriaceae</taxon>
        <taxon>Echinicola</taxon>
    </lineage>
</organism>
<feature type="signal peptide" evidence="1">
    <location>
        <begin position="1"/>
        <end position="30"/>
    </location>
</feature>
<evidence type="ECO:0000256" key="1">
    <source>
        <dbReference type="SAM" id="SignalP"/>
    </source>
</evidence>
<feature type="chain" id="PRO_5037552770" description="Outer membrane protein beta-barrel family protein" evidence="1">
    <location>
        <begin position="31"/>
        <end position="1169"/>
    </location>
</feature>
<sequence>MTGKTKYKSMHTVGMALLCILIFLSLTSQAQEQTCKWIFPAPHQQEYEQVLDSLTVIQASISLADSVGLHWTYDSQSGKINIKSISKTAQILPDSLQICYQTFPINFAKPIAHRTLEEHYDSMAYFKAVQEVSDQMIDFSEEIFPSGKLNKAGSLTRGISFGNTQNVFVNSSLNLQMEGELADNLNVRASITDQNVPFQPQGNTQQVQDFDNVLIELYNDNMSLKAGDVVLRQPQSLFLKYYKNVQGLHVSTDYKVNEQWKARTEIGASIAKGKFNSVQLEVKEGVLGPYRIPGPSGEKYIIIMANSERVFLDGKLLSRGYNQDYIIDYNQGQITFTSNVVVTQYSRLRVDYEYAERNFSRSIITASHRQERDNLAFYFNYYKEQDNKNRPLFTEYSDADKVLLASVGDQLDRALIPRVDSVAFTSQRILYQKQVYTNTLGQEILYYEYSTDPQEAHFEVSFSEVGQGRGNYRRKEQLANGVVYEFVPPQNGILQGDYTLFAQLPAPNKKQMFTAGTEVKLSKYEKVYAELASSNQDLNLFSELGNEDNKGFGAKGGFISEGRSLGGKLSDYKLKGFTEMEYNSTNFQFIDRYRYIEFDRDWGLSPDQLELPQSEKLAKAGLGIEKDRDNAWNYQFQYRNREEQLQGVQQELSIRERLAGRFQTSQQVFLLNTSGLQTENTWKRYYGQIEYRSKVLVPGYRYEVDRNRETYTETDSVFYSAINYSAHRIFISSNDTLTYRFLADASWREDRRPIGGQLVDDTKAFTTNYSLQKNMGLHQLKGTFTYRRLEQLQMENAVETTVMGRLDYSGSLWDNALRTELNYAIGNGQELKREFVYLLVPTGEGTHTWRDDNGDGLQQLGEFYLAVNPEEKNYIKVFTPTDEYIQAYKSLFNFRLNAGFPSQWSAEKGLKKFLSKFSNTTVWNVEKKITAEDFWQRISPWAAGIAEEDLVSLIGLFRSSLFYNRTSPVFGMDFNFSLNENKQLLTGGFEQDRRSAWRLNTRYNAATNLSLRWLLEQGRRSTSSDFLDNRNYEIHQVGTGPEITWQLSSIFRTAVKYQYSHKQNIENIEYDERANLHELGLEMRYAKAIKTTLNAQLKFTRIDYNGLANTPVGYEMLNALTNGSNVSWMLNWVQRIGEGLQMNLAYEGRNSEGLDKVVHTGRMQVSALF</sequence>
<dbReference type="Proteomes" id="UP000619457">
    <property type="component" value="Unassembled WGS sequence"/>
</dbReference>
<name>A0A918UR38_9BACT</name>
<proteinExistence type="predicted"/>
<dbReference type="EMBL" id="BMWX01000003">
    <property type="protein sequence ID" value="GGZ28170.1"/>
    <property type="molecule type" value="Genomic_DNA"/>
</dbReference>
<evidence type="ECO:0000313" key="3">
    <source>
        <dbReference type="Proteomes" id="UP000619457"/>
    </source>
</evidence>
<reference evidence="2" key="1">
    <citation type="journal article" date="2014" name="Int. J. Syst. Evol. Microbiol.">
        <title>Complete genome sequence of Corynebacterium casei LMG S-19264T (=DSM 44701T), isolated from a smear-ripened cheese.</title>
        <authorList>
            <consortium name="US DOE Joint Genome Institute (JGI-PGF)"/>
            <person name="Walter F."/>
            <person name="Albersmeier A."/>
            <person name="Kalinowski J."/>
            <person name="Ruckert C."/>
        </authorList>
    </citation>
    <scope>NUCLEOTIDE SEQUENCE</scope>
    <source>
        <strain evidence="2">KCTC 12368</strain>
    </source>
</reference>